<keyword evidence="2" id="KW-0675">Receptor</keyword>
<feature type="transmembrane region" description="Helical" evidence="1">
    <location>
        <begin position="44"/>
        <end position="62"/>
    </location>
</feature>
<feature type="transmembrane region" description="Helical" evidence="1">
    <location>
        <begin position="204"/>
        <end position="225"/>
    </location>
</feature>
<evidence type="ECO:0000313" key="2">
    <source>
        <dbReference type="EMBL" id="CAB03990.2"/>
    </source>
</evidence>
<feature type="transmembrane region" description="Helical" evidence="1">
    <location>
        <begin position="245"/>
        <end position="269"/>
    </location>
</feature>
<feature type="transmembrane region" description="Helical" evidence="1">
    <location>
        <begin position="275"/>
        <end position="297"/>
    </location>
</feature>
<keyword evidence="1" id="KW-1133">Transmembrane helix</keyword>
<name>O17701_CAEEL</name>
<dbReference type="AlphaFoldDB" id="O17701"/>
<dbReference type="AGR" id="WB:WBGene00008268"/>
<dbReference type="InterPro" id="IPR019425">
    <property type="entry name" value="7TM_GPCR_serpentine_rcpt_Srt"/>
</dbReference>
<proteinExistence type="predicted"/>
<dbReference type="FunCoup" id="O17701">
    <property type="interactions" value="3"/>
</dbReference>
<feature type="transmembrane region" description="Helical" evidence="1">
    <location>
        <begin position="74"/>
        <end position="98"/>
    </location>
</feature>
<dbReference type="UCSC" id="C53A5.10">
    <property type="organism name" value="c. elegans"/>
</dbReference>
<dbReference type="SMR" id="O17701"/>
<sequence>MNRFIEFGSATSIPLYNCSHIPLTPEQWSEKDGVSRPIFGATEFTFGMLIEILYIPLIVVMLEKKNFSMSCYKIMVFLALIDFVAVIFSCLMTGFLTFQGAVFCTYPNLIYISGCTAKCTWTGSCLTAMILVINRLLDLSFNRIKNILFDGNRTFLILIIPFGYASYFLIFNPPIVFTSKFHSWFFDPLIFEGRSAEYNNIPVLFNNFLIVITTCCLYMFFCCALGAKTKNTKTSSQTRKMSLQIFFQSAMICAVNFSASMIYVIMNYVEVPFSIILFGQFTWQMGSASPVFIYLTLNKTIRNGVLLKLGLTFAFGKTSVVSKTSAALVVQVGNRNVN</sequence>
<feature type="transmembrane region" description="Helical" evidence="1">
    <location>
        <begin position="154"/>
        <end position="177"/>
    </location>
</feature>
<dbReference type="Pfam" id="PF10321">
    <property type="entry name" value="7TM_GPCR_Srt"/>
    <property type="match status" value="1"/>
</dbReference>
<dbReference type="WormBase" id="C53A5.10">
    <property type="protein sequence ID" value="CE37816"/>
    <property type="gene ID" value="WBGene00008268"/>
    <property type="gene designation" value="srt-32"/>
</dbReference>
<dbReference type="InParanoid" id="O17701"/>
<dbReference type="SUPFAM" id="SSF81321">
    <property type="entry name" value="Family A G protein-coupled receptor-like"/>
    <property type="match status" value="1"/>
</dbReference>
<gene>
    <name evidence="2 4" type="primary">srt-32</name>
    <name evidence="4" type="ORF">C53A5.10</name>
    <name evidence="2" type="ORF">CELE_C53A5.10</name>
</gene>
<dbReference type="eggNOG" id="ENOG502SNCU">
    <property type="taxonomic scope" value="Eukaryota"/>
</dbReference>
<keyword evidence="1" id="KW-0812">Transmembrane</keyword>
<dbReference type="PANTHER" id="PTHR23021">
    <property type="entry name" value="SERPENTINE RECEPTOR, CLASS T"/>
    <property type="match status" value="1"/>
</dbReference>
<dbReference type="OrthoDB" id="5857725at2759"/>
<evidence type="ECO:0000313" key="4">
    <source>
        <dbReference type="WormBase" id="C53A5.10"/>
    </source>
</evidence>
<dbReference type="CTD" id="183740"/>
<dbReference type="KEGG" id="cel:CELE_C53A5.10"/>
<dbReference type="PaxDb" id="6239-C53A5.10"/>
<dbReference type="PANTHER" id="PTHR23021:SF11">
    <property type="entry name" value="SERPENTINE RECEPTOR, CLASS T"/>
    <property type="match status" value="1"/>
</dbReference>
<dbReference type="PhylomeDB" id="O17701"/>
<reference evidence="2 3" key="1">
    <citation type="journal article" date="1998" name="Science">
        <title>Genome sequence of the nematode C. elegans: a platform for investigating biology.</title>
        <authorList>
            <consortium name="The C. elegans sequencing consortium"/>
            <person name="Sulson J.E."/>
            <person name="Waterston R."/>
        </authorList>
    </citation>
    <scope>NUCLEOTIDE SEQUENCE [LARGE SCALE GENOMIC DNA]</scope>
    <source>
        <strain evidence="2 3">Bristol N2</strain>
    </source>
</reference>
<dbReference type="STRING" id="6239.C53A5.10.1"/>
<dbReference type="EMBL" id="BX284605">
    <property type="protein sequence ID" value="CAB03990.2"/>
    <property type="molecule type" value="Genomic_DNA"/>
</dbReference>
<dbReference type="HOGENOM" id="CLU_053041_3_0_1"/>
<dbReference type="OMA" id="CSCVIAV"/>
<keyword evidence="3" id="KW-1185">Reference proteome</keyword>
<dbReference type="PIR" id="T20169">
    <property type="entry name" value="T20169"/>
</dbReference>
<dbReference type="RefSeq" id="NP_506606.2">
    <property type="nucleotide sequence ID" value="NM_074205.2"/>
</dbReference>
<accession>O17701</accession>
<keyword evidence="1" id="KW-0472">Membrane</keyword>
<dbReference type="Proteomes" id="UP000001940">
    <property type="component" value="Chromosome V"/>
</dbReference>
<protein>
    <submittedName>
        <fullName evidence="2">Serpentine Receptor, class T</fullName>
    </submittedName>
</protein>
<feature type="transmembrane region" description="Helical" evidence="1">
    <location>
        <begin position="110"/>
        <end position="133"/>
    </location>
</feature>
<organism evidence="2 3">
    <name type="scientific">Caenorhabditis elegans</name>
    <dbReference type="NCBI Taxonomy" id="6239"/>
    <lineage>
        <taxon>Eukaryota</taxon>
        <taxon>Metazoa</taxon>
        <taxon>Ecdysozoa</taxon>
        <taxon>Nematoda</taxon>
        <taxon>Chromadorea</taxon>
        <taxon>Rhabditida</taxon>
        <taxon>Rhabditina</taxon>
        <taxon>Rhabditomorpha</taxon>
        <taxon>Rhabditoidea</taxon>
        <taxon>Rhabditidae</taxon>
        <taxon>Peloderinae</taxon>
        <taxon>Caenorhabditis</taxon>
    </lineage>
</organism>
<dbReference type="Gene3D" id="1.20.1070.10">
    <property type="entry name" value="Rhodopsin 7-helix transmembrane proteins"/>
    <property type="match status" value="1"/>
</dbReference>
<evidence type="ECO:0000313" key="3">
    <source>
        <dbReference type="Proteomes" id="UP000001940"/>
    </source>
</evidence>
<evidence type="ECO:0000256" key="1">
    <source>
        <dbReference type="SAM" id="Phobius"/>
    </source>
</evidence>
<dbReference type="GeneID" id="183740"/>